<evidence type="ECO:0000313" key="2">
    <source>
        <dbReference type="EMBL" id="OJT09158.1"/>
    </source>
</evidence>
<keyword evidence="3" id="KW-1185">Reference proteome</keyword>
<protein>
    <submittedName>
        <fullName evidence="2">Uncharacterized protein</fullName>
    </submittedName>
</protein>
<name>A0A1M2VNL6_TRAPU</name>
<feature type="compositionally biased region" description="Basic and acidic residues" evidence="1">
    <location>
        <begin position="40"/>
        <end position="58"/>
    </location>
</feature>
<evidence type="ECO:0000313" key="3">
    <source>
        <dbReference type="Proteomes" id="UP000184267"/>
    </source>
</evidence>
<gene>
    <name evidence="2" type="ORF">TRAPUB_14368</name>
</gene>
<dbReference type="Proteomes" id="UP000184267">
    <property type="component" value="Unassembled WGS sequence"/>
</dbReference>
<dbReference type="EMBL" id="MNAD01000978">
    <property type="protein sequence ID" value="OJT09158.1"/>
    <property type="molecule type" value="Genomic_DNA"/>
</dbReference>
<dbReference type="AlphaFoldDB" id="A0A1M2VNL6"/>
<comment type="caution">
    <text evidence="2">The sequence shown here is derived from an EMBL/GenBank/DDBJ whole genome shotgun (WGS) entry which is preliminary data.</text>
</comment>
<accession>A0A1M2VNL6</accession>
<feature type="region of interest" description="Disordered" evidence="1">
    <location>
        <begin position="39"/>
        <end position="60"/>
    </location>
</feature>
<reference evidence="2 3" key="1">
    <citation type="submission" date="2016-10" db="EMBL/GenBank/DDBJ databases">
        <title>Genome sequence of the basidiomycete white-rot fungus Trametes pubescens.</title>
        <authorList>
            <person name="Makela M.R."/>
            <person name="Granchi Z."/>
            <person name="Peng M."/>
            <person name="De Vries R.P."/>
            <person name="Grigoriev I."/>
            <person name="Riley R."/>
            <person name="Hilden K."/>
        </authorList>
    </citation>
    <scope>NUCLEOTIDE SEQUENCE [LARGE SCALE GENOMIC DNA]</scope>
    <source>
        <strain evidence="2 3">FBCC735</strain>
    </source>
</reference>
<proteinExistence type="predicted"/>
<organism evidence="2 3">
    <name type="scientific">Trametes pubescens</name>
    <name type="common">White-rot fungus</name>
    <dbReference type="NCBI Taxonomy" id="154538"/>
    <lineage>
        <taxon>Eukaryota</taxon>
        <taxon>Fungi</taxon>
        <taxon>Dikarya</taxon>
        <taxon>Basidiomycota</taxon>
        <taxon>Agaricomycotina</taxon>
        <taxon>Agaricomycetes</taxon>
        <taxon>Polyporales</taxon>
        <taxon>Polyporaceae</taxon>
        <taxon>Trametes</taxon>
    </lineage>
</organism>
<evidence type="ECO:0000256" key="1">
    <source>
        <dbReference type="SAM" id="MobiDB-lite"/>
    </source>
</evidence>
<sequence length="118" mass="12688">MRADVTERTAASRVPWPCPQGANVARISSIRVRRAVATRLAEKKGASRETSGDGELRGHPCTQRAFRLPCVELRAQAKNTKAYAEAKRRSRKDVDNVANALALVCGSAMLSDVPKAGG</sequence>